<evidence type="ECO:0000256" key="12">
    <source>
        <dbReference type="ARBA" id="ARBA00048639"/>
    </source>
</evidence>
<dbReference type="PANTHER" id="PTHR48109">
    <property type="entry name" value="DIHYDROOROTATE DEHYDROGENASE (QUINONE), MITOCHONDRIAL-RELATED"/>
    <property type="match status" value="1"/>
</dbReference>
<sequence length="341" mass="36634">EVRVLGQRFCNPIGLAAGFDKQCEAVDGLYRMGFGFVEVGTVTPEPQEGNPKPRVFRLAEDEAVINRYGFNSHGHVAVERRLRARHETQIRLTGAGMPLGVNLGKNKSSTDAAADYVAGVRTLGPLADYLVVNVSSPNTPGLRDLQGKAELRDLLSKVLLERDLLPCKRKPAVLVKIAPDLTAQDKQDIASVVCELGVDGLIVSNTTVSRPSSLRSRQRTEPGGLSGKPLRELSTQTIREMYTLTQGDGSAGLGGTCQRCLCRPERALPAGRVPIIGVGGVSSGHDALEKIRAGASLVQLYTALVYHGPPVVGAVKRELEELLREQGFKNVMEAVGADHRC</sequence>
<feature type="domain" description="Dihydroorotate dehydrogenase catalytic" evidence="15">
    <location>
        <begin position="2"/>
        <end position="247"/>
    </location>
</feature>
<dbReference type="PROSITE" id="PS00912">
    <property type="entry name" value="DHODEHASE_2"/>
    <property type="match status" value="1"/>
</dbReference>
<keyword evidence="10" id="KW-0472">Membrane</keyword>
<dbReference type="InterPro" id="IPR005719">
    <property type="entry name" value="Dihydroorotate_DH_2"/>
</dbReference>
<name>A0A7L1TRP4_PHANI</name>
<evidence type="ECO:0000256" key="10">
    <source>
        <dbReference type="ARBA" id="ARBA00023136"/>
    </source>
</evidence>
<dbReference type="PROSITE" id="PS00911">
    <property type="entry name" value="DHODEHASE_1"/>
    <property type="match status" value="1"/>
</dbReference>
<dbReference type="InterPro" id="IPR005720">
    <property type="entry name" value="Dihydroorotate_DH_cat"/>
</dbReference>
<keyword evidence="7 13" id="KW-0288">FMN</keyword>
<evidence type="ECO:0000256" key="5">
    <source>
        <dbReference type="ARBA" id="ARBA00017599"/>
    </source>
</evidence>
<evidence type="ECO:0000256" key="4">
    <source>
        <dbReference type="ARBA" id="ARBA00012791"/>
    </source>
</evidence>
<feature type="non-terminal residue" evidence="16">
    <location>
        <position position="341"/>
    </location>
</feature>
<evidence type="ECO:0000256" key="14">
    <source>
        <dbReference type="SAM" id="MobiDB-lite"/>
    </source>
</evidence>
<dbReference type="InterPro" id="IPR001295">
    <property type="entry name" value="Dihydroorotate_DH_CS"/>
</dbReference>
<dbReference type="Proteomes" id="UP000579685">
    <property type="component" value="Unassembled WGS sequence"/>
</dbReference>
<dbReference type="Gene3D" id="3.20.20.70">
    <property type="entry name" value="Aldolase class I"/>
    <property type="match status" value="1"/>
</dbReference>
<dbReference type="GO" id="GO:0005743">
    <property type="term" value="C:mitochondrial inner membrane"/>
    <property type="evidence" value="ECO:0007669"/>
    <property type="project" value="UniProtKB-SubCell"/>
</dbReference>
<evidence type="ECO:0000256" key="7">
    <source>
        <dbReference type="ARBA" id="ARBA00022643"/>
    </source>
</evidence>
<gene>
    <name evidence="16" type="primary">Dhodh</name>
    <name evidence="16" type="ORF">PHANIT_R02292</name>
</gene>
<keyword evidence="13" id="KW-0999">Mitochondrion inner membrane</keyword>
<dbReference type="AlphaFoldDB" id="A0A7L1TRP4"/>
<organism evidence="16 17">
    <name type="scientific">Phainopepla nitens</name>
    <name type="common">Phainopepla</name>
    <dbReference type="NCBI Taxonomy" id="161653"/>
    <lineage>
        <taxon>Eukaryota</taxon>
        <taxon>Metazoa</taxon>
        <taxon>Chordata</taxon>
        <taxon>Craniata</taxon>
        <taxon>Vertebrata</taxon>
        <taxon>Euteleostomi</taxon>
        <taxon>Archelosauria</taxon>
        <taxon>Archosauria</taxon>
        <taxon>Dinosauria</taxon>
        <taxon>Saurischia</taxon>
        <taxon>Theropoda</taxon>
        <taxon>Coelurosauria</taxon>
        <taxon>Aves</taxon>
        <taxon>Neognathae</taxon>
        <taxon>Neoaves</taxon>
        <taxon>Telluraves</taxon>
        <taxon>Australaves</taxon>
        <taxon>Passeriformes</taxon>
        <taxon>Bombycillidae</taxon>
        <taxon>Phainopepla</taxon>
    </lineage>
</organism>
<feature type="region of interest" description="Disordered" evidence="14">
    <location>
        <begin position="209"/>
        <end position="230"/>
    </location>
</feature>
<dbReference type="Pfam" id="PF01180">
    <property type="entry name" value="DHO_dh"/>
    <property type="match status" value="2"/>
</dbReference>
<evidence type="ECO:0000256" key="8">
    <source>
        <dbReference type="ARBA" id="ARBA00022975"/>
    </source>
</evidence>
<keyword evidence="9 13" id="KW-0560">Oxidoreductase</keyword>
<reference evidence="16 17" key="1">
    <citation type="submission" date="2019-09" db="EMBL/GenBank/DDBJ databases">
        <title>Bird 10,000 Genomes (B10K) Project - Family phase.</title>
        <authorList>
            <person name="Zhang G."/>
        </authorList>
    </citation>
    <scope>NUCLEOTIDE SEQUENCE [LARGE SCALE GENOMIC DNA]</scope>
    <source>
        <strain evidence="16">B10K-DU-002-32</strain>
        <tissue evidence="16">Muscle</tissue>
    </source>
</reference>
<evidence type="ECO:0000256" key="3">
    <source>
        <dbReference type="ARBA" id="ARBA00005359"/>
    </source>
</evidence>
<feature type="non-terminal residue" evidence="16">
    <location>
        <position position="1"/>
    </location>
</feature>
<dbReference type="InterPro" id="IPR050074">
    <property type="entry name" value="DHO_dehydrogenase"/>
</dbReference>
<comment type="caution">
    <text evidence="16">The sequence shown here is derived from an EMBL/GenBank/DDBJ whole genome shotgun (WGS) entry which is preliminary data.</text>
</comment>
<dbReference type="NCBIfam" id="TIGR01036">
    <property type="entry name" value="pyrD_sub2"/>
    <property type="match status" value="1"/>
</dbReference>
<dbReference type="InterPro" id="IPR012135">
    <property type="entry name" value="Dihydroorotate_DH_1_2"/>
</dbReference>
<accession>A0A7L1TRP4</accession>
<feature type="domain" description="Dihydroorotate dehydrogenase catalytic" evidence="15">
    <location>
        <begin position="271"/>
        <end position="323"/>
    </location>
</feature>
<evidence type="ECO:0000256" key="2">
    <source>
        <dbReference type="ARBA" id="ARBA00005161"/>
    </source>
</evidence>
<dbReference type="NCBIfam" id="NF003652">
    <property type="entry name" value="PRK05286.2-5"/>
    <property type="match status" value="1"/>
</dbReference>
<dbReference type="SUPFAM" id="SSF51395">
    <property type="entry name" value="FMN-linked oxidoreductases"/>
    <property type="match status" value="1"/>
</dbReference>
<proteinExistence type="inferred from homology"/>
<comment type="similarity">
    <text evidence="3 13">Belongs to the dihydroorotate dehydrogenase family. Type 2 subfamily.</text>
</comment>
<comment type="cofactor">
    <cofactor evidence="13">
        <name>FMN</name>
        <dbReference type="ChEBI" id="CHEBI:58210"/>
    </cofactor>
    <text evidence="13">Binds 1 FMN per subunit.</text>
</comment>
<evidence type="ECO:0000313" key="16">
    <source>
        <dbReference type="EMBL" id="NXO63320.1"/>
    </source>
</evidence>
<dbReference type="GO" id="GO:0006207">
    <property type="term" value="P:'de novo' pyrimidine nucleobase biosynthetic process"/>
    <property type="evidence" value="ECO:0007669"/>
    <property type="project" value="InterPro"/>
</dbReference>
<evidence type="ECO:0000256" key="6">
    <source>
        <dbReference type="ARBA" id="ARBA00022630"/>
    </source>
</evidence>
<dbReference type="EC" id="1.3.5.2" evidence="4 13"/>
<dbReference type="UniPathway" id="UPA00070">
    <property type="reaction ID" value="UER00946"/>
</dbReference>
<dbReference type="GO" id="GO:0044205">
    <property type="term" value="P:'de novo' UMP biosynthetic process"/>
    <property type="evidence" value="ECO:0007669"/>
    <property type="project" value="UniProtKB-UniPathway"/>
</dbReference>
<evidence type="ECO:0000256" key="1">
    <source>
        <dbReference type="ARBA" id="ARBA00004370"/>
    </source>
</evidence>
<evidence type="ECO:0000256" key="11">
    <source>
        <dbReference type="ARBA" id="ARBA00033714"/>
    </source>
</evidence>
<dbReference type="PANTHER" id="PTHR48109:SF4">
    <property type="entry name" value="DIHYDROOROTATE DEHYDROGENASE (QUINONE), MITOCHONDRIAL"/>
    <property type="match status" value="1"/>
</dbReference>
<evidence type="ECO:0000256" key="13">
    <source>
        <dbReference type="RuleBase" id="RU361255"/>
    </source>
</evidence>
<keyword evidence="17" id="KW-1185">Reference proteome</keyword>
<evidence type="ECO:0000313" key="17">
    <source>
        <dbReference type="Proteomes" id="UP000579685"/>
    </source>
</evidence>
<keyword evidence="8" id="KW-0665">Pyrimidine biosynthesis</keyword>
<dbReference type="GO" id="GO:0106430">
    <property type="term" value="F:dihydroorotate dehydrogenase (quinone) activity"/>
    <property type="evidence" value="ECO:0007669"/>
    <property type="project" value="UniProtKB-EC"/>
</dbReference>
<comment type="subcellular location">
    <subcellularLocation>
        <location evidence="1">Membrane</location>
    </subcellularLocation>
    <subcellularLocation>
        <location evidence="13">Mitochondrion inner membrane</location>
        <topology evidence="13">Single-pass membrane protein</topology>
    </subcellularLocation>
</comment>
<comment type="function">
    <text evidence="11">Catalyzes the conversion of dihydroorotate to orotate with quinone as electron acceptor. Required for UMP biosynthesis via de novo pathway.</text>
</comment>
<comment type="pathway">
    <text evidence="2 13">Pyrimidine metabolism; UMP biosynthesis via de novo pathway; orotate from (S)-dihydroorotate (quinone route): step 1/1.</text>
</comment>
<evidence type="ECO:0000259" key="15">
    <source>
        <dbReference type="Pfam" id="PF01180"/>
    </source>
</evidence>
<dbReference type="PIRSF" id="PIRSF000164">
    <property type="entry name" value="DHO_oxidase"/>
    <property type="match status" value="1"/>
</dbReference>
<keyword evidence="6 13" id="KW-0285">Flavoprotein</keyword>
<dbReference type="InterPro" id="IPR013785">
    <property type="entry name" value="Aldolase_TIM"/>
</dbReference>
<dbReference type="CDD" id="cd04738">
    <property type="entry name" value="DHOD_2_like"/>
    <property type="match status" value="1"/>
</dbReference>
<evidence type="ECO:0000256" key="9">
    <source>
        <dbReference type="ARBA" id="ARBA00023002"/>
    </source>
</evidence>
<keyword evidence="13" id="KW-0496">Mitochondrion</keyword>
<dbReference type="EMBL" id="VXBQ01002792">
    <property type="protein sequence ID" value="NXO63320.1"/>
    <property type="molecule type" value="Genomic_DNA"/>
</dbReference>
<protein>
    <recommendedName>
        <fullName evidence="5 13">Dihydroorotate dehydrogenase (quinone), mitochondrial</fullName>
        <shortName evidence="13">DHOdehase</shortName>
        <ecNumber evidence="4 13">1.3.5.2</ecNumber>
    </recommendedName>
</protein>
<comment type="catalytic activity">
    <reaction evidence="12 13">
        <text>(S)-dihydroorotate + a quinone = orotate + a quinol</text>
        <dbReference type="Rhea" id="RHEA:30187"/>
        <dbReference type="ChEBI" id="CHEBI:24646"/>
        <dbReference type="ChEBI" id="CHEBI:30839"/>
        <dbReference type="ChEBI" id="CHEBI:30864"/>
        <dbReference type="ChEBI" id="CHEBI:132124"/>
        <dbReference type="EC" id="1.3.5.2"/>
    </reaction>
</comment>